<dbReference type="SUPFAM" id="SSF55781">
    <property type="entry name" value="GAF domain-like"/>
    <property type="match status" value="1"/>
</dbReference>
<dbReference type="KEGG" id="scs:Sta7437_2367"/>
<protein>
    <submittedName>
        <fullName evidence="2">GAF sensor protein</fullName>
    </submittedName>
</protein>
<proteinExistence type="predicted"/>
<dbReference type="InterPro" id="IPR003018">
    <property type="entry name" value="GAF"/>
</dbReference>
<sequence length="162" mass="18478">MSDLGLQQVLQRLSHNLTRDSLVQQVTNQLKVYLEVDRILVYYFYRQWQGQVTFEVISSPQLSILGSTGPDECFNGDYASMYQAGRIKAIADIETANIADCHRDFLRKLQVRANLVAPVLSQQQLWGLLIAHHCQNPRNWSAEEIQMMQTGAARLERSGILN</sequence>
<keyword evidence="3" id="KW-1185">Reference proteome</keyword>
<dbReference type="OrthoDB" id="516850at2"/>
<dbReference type="AlphaFoldDB" id="K9XTP1"/>
<dbReference type="EMBL" id="CP003653">
    <property type="protein sequence ID" value="AFZ35908.1"/>
    <property type="molecule type" value="Genomic_DNA"/>
</dbReference>
<dbReference type="Proteomes" id="UP000010473">
    <property type="component" value="Chromosome"/>
</dbReference>
<evidence type="ECO:0000259" key="1">
    <source>
        <dbReference type="PROSITE" id="PS50046"/>
    </source>
</evidence>
<dbReference type="Gene3D" id="3.30.450.40">
    <property type="match status" value="1"/>
</dbReference>
<dbReference type="InterPro" id="IPR016132">
    <property type="entry name" value="Phyto_chromo_attachment"/>
</dbReference>
<name>K9XTP1_STAC7</name>
<dbReference type="STRING" id="111780.Sta7437_2367"/>
<accession>K9XTP1</accession>
<reference evidence="3" key="1">
    <citation type="journal article" date="2013" name="Proc. Natl. Acad. Sci. U.S.A.">
        <title>Improving the coverage of the cyanobacterial phylum using diversity-driven genome sequencing.</title>
        <authorList>
            <person name="Shih P.M."/>
            <person name="Wu D."/>
            <person name="Latifi A."/>
            <person name="Axen S.D."/>
            <person name="Fewer D.P."/>
            <person name="Talla E."/>
            <person name="Calteau A."/>
            <person name="Cai F."/>
            <person name="Tandeau de Marsac N."/>
            <person name="Rippka R."/>
            <person name="Herdman M."/>
            <person name="Sivonen K."/>
            <person name="Coursin T."/>
            <person name="Laurent T."/>
            <person name="Goodwin L."/>
            <person name="Nolan M."/>
            <person name="Davenport K.W."/>
            <person name="Han C.S."/>
            <person name="Rubin E.M."/>
            <person name="Eisen J.A."/>
            <person name="Woyke T."/>
            <person name="Gugger M."/>
            <person name="Kerfeld C.A."/>
        </authorList>
    </citation>
    <scope>NUCLEOTIDE SEQUENCE [LARGE SCALE GENOMIC DNA]</scope>
    <source>
        <strain evidence="3">ATCC 29371 / PCC 7437</strain>
    </source>
</reference>
<dbReference type="Pfam" id="PF01590">
    <property type="entry name" value="GAF"/>
    <property type="match status" value="1"/>
</dbReference>
<dbReference type="SMART" id="SM00065">
    <property type="entry name" value="GAF"/>
    <property type="match status" value="1"/>
</dbReference>
<feature type="domain" description="Phytochrome chromophore attachment site" evidence="1">
    <location>
        <begin position="18"/>
        <end position="154"/>
    </location>
</feature>
<dbReference type="eggNOG" id="COG2203">
    <property type="taxonomic scope" value="Bacteria"/>
</dbReference>
<dbReference type="PROSITE" id="PS50046">
    <property type="entry name" value="PHYTOCHROME_2"/>
    <property type="match status" value="1"/>
</dbReference>
<evidence type="ECO:0000313" key="3">
    <source>
        <dbReference type="Proteomes" id="UP000010473"/>
    </source>
</evidence>
<dbReference type="HOGENOM" id="CLU_110622_0_0_3"/>
<organism evidence="2 3">
    <name type="scientific">Stanieria cyanosphaera (strain ATCC 29371 / PCC 7437)</name>
    <dbReference type="NCBI Taxonomy" id="111780"/>
    <lineage>
        <taxon>Bacteria</taxon>
        <taxon>Bacillati</taxon>
        <taxon>Cyanobacteriota</taxon>
        <taxon>Cyanophyceae</taxon>
        <taxon>Pleurocapsales</taxon>
        <taxon>Dermocarpellaceae</taxon>
        <taxon>Stanieria</taxon>
    </lineage>
</organism>
<dbReference type="RefSeq" id="WP_015193576.1">
    <property type="nucleotide sequence ID" value="NC_019748.1"/>
</dbReference>
<gene>
    <name evidence="2" type="ordered locus">Sta7437_2367</name>
</gene>
<dbReference type="InterPro" id="IPR029016">
    <property type="entry name" value="GAF-like_dom_sf"/>
</dbReference>
<evidence type="ECO:0000313" key="2">
    <source>
        <dbReference type="EMBL" id="AFZ35908.1"/>
    </source>
</evidence>